<reference evidence="1" key="2">
    <citation type="journal article" date="2015" name="Fish Shellfish Immunol.">
        <title>Early steps in the European eel (Anguilla anguilla)-Vibrio vulnificus interaction in the gills: Role of the RtxA13 toxin.</title>
        <authorList>
            <person name="Callol A."/>
            <person name="Pajuelo D."/>
            <person name="Ebbesson L."/>
            <person name="Teles M."/>
            <person name="MacKenzie S."/>
            <person name="Amaro C."/>
        </authorList>
    </citation>
    <scope>NUCLEOTIDE SEQUENCE</scope>
</reference>
<evidence type="ECO:0000313" key="1">
    <source>
        <dbReference type="EMBL" id="JAH87500.1"/>
    </source>
</evidence>
<accession>A0A0E9WD47</accession>
<proteinExistence type="predicted"/>
<organism evidence="1">
    <name type="scientific">Anguilla anguilla</name>
    <name type="common">European freshwater eel</name>
    <name type="synonym">Muraena anguilla</name>
    <dbReference type="NCBI Taxonomy" id="7936"/>
    <lineage>
        <taxon>Eukaryota</taxon>
        <taxon>Metazoa</taxon>
        <taxon>Chordata</taxon>
        <taxon>Craniata</taxon>
        <taxon>Vertebrata</taxon>
        <taxon>Euteleostomi</taxon>
        <taxon>Actinopterygii</taxon>
        <taxon>Neopterygii</taxon>
        <taxon>Teleostei</taxon>
        <taxon>Anguilliformes</taxon>
        <taxon>Anguillidae</taxon>
        <taxon>Anguilla</taxon>
    </lineage>
</organism>
<sequence>MKFDTRKKPICTAHIRSCRAMQQRQMTKGKSDLEKGLLSAHPQHTKLNVIHSGQDIFVT</sequence>
<name>A0A0E9WD47_ANGAN</name>
<dbReference type="EMBL" id="GBXM01021077">
    <property type="protein sequence ID" value="JAH87500.1"/>
    <property type="molecule type" value="Transcribed_RNA"/>
</dbReference>
<reference evidence="1" key="1">
    <citation type="submission" date="2014-11" db="EMBL/GenBank/DDBJ databases">
        <authorList>
            <person name="Amaro Gonzalez C."/>
        </authorList>
    </citation>
    <scope>NUCLEOTIDE SEQUENCE</scope>
</reference>
<dbReference type="AlphaFoldDB" id="A0A0E9WD47"/>
<protein>
    <submittedName>
        <fullName evidence="1">Uncharacterized protein</fullName>
    </submittedName>
</protein>